<evidence type="ECO:0000256" key="1">
    <source>
        <dbReference type="SAM" id="MobiDB-lite"/>
    </source>
</evidence>
<proteinExistence type="predicted"/>
<comment type="caution">
    <text evidence="2">The sequence shown here is derived from an EMBL/GenBank/DDBJ whole genome shotgun (WGS) entry which is preliminary data.</text>
</comment>
<sequence>MSTIPNTIVPTPPIPSGNESYDETLSKIQSAETSYNAICTQALDTIRTLLKEYGELDANDRDELLRILPLIEGQKDKILATISQAEDTLESEETDSEGGAATNGAYMDTMNSFTETVQELDKHLVALTTVIGRSALGVQRDSQ</sequence>
<evidence type="ECO:0008006" key="4">
    <source>
        <dbReference type="Google" id="ProtNLM"/>
    </source>
</evidence>
<feature type="compositionally biased region" description="Acidic residues" evidence="1">
    <location>
        <begin position="87"/>
        <end position="96"/>
    </location>
</feature>
<keyword evidence="3" id="KW-1185">Reference proteome</keyword>
<dbReference type="EMBL" id="JBANRG010000002">
    <property type="protein sequence ID" value="KAK7470140.1"/>
    <property type="molecule type" value="Genomic_DNA"/>
</dbReference>
<dbReference type="Proteomes" id="UP001498398">
    <property type="component" value="Unassembled WGS sequence"/>
</dbReference>
<evidence type="ECO:0000313" key="3">
    <source>
        <dbReference type="Proteomes" id="UP001498398"/>
    </source>
</evidence>
<reference evidence="2 3" key="1">
    <citation type="submission" date="2024-01" db="EMBL/GenBank/DDBJ databases">
        <title>A draft genome for the cacao thread blight pathogen Marasmiellus scandens.</title>
        <authorList>
            <person name="Baruah I.K."/>
            <person name="Leung J."/>
            <person name="Bukari Y."/>
            <person name="Amoako-Attah I."/>
            <person name="Meinhardt L.W."/>
            <person name="Bailey B.A."/>
            <person name="Cohen S.P."/>
        </authorList>
    </citation>
    <scope>NUCLEOTIDE SEQUENCE [LARGE SCALE GENOMIC DNA]</scope>
    <source>
        <strain evidence="2 3">GH-19</strain>
    </source>
</reference>
<feature type="region of interest" description="Disordered" evidence="1">
    <location>
        <begin position="85"/>
        <end position="106"/>
    </location>
</feature>
<organism evidence="2 3">
    <name type="scientific">Marasmiellus scandens</name>
    <dbReference type="NCBI Taxonomy" id="2682957"/>
    <lineage>
        <taxon>Eukaryota</taxon>
        <taxon>Fungi</taxon>
        <taxon>Dikarya</taxon>
        <taxon>Basidiomycota</taxon>
        <taxon>Agaricomycotina</taxon>
        <taxon>Agaricomycetes</taxon>
        <taxon>Agaricomycetidae</taxon>
        <taxon>Agaricales</taxon>
        <taxon>Marasmiineae</taxon>
        <taxon>Omphalotaceae</taxon>
        <taxon>Marasmiellus</taxon>
    </lineage>
</organism>
<name>A0ABR1K1Y0_9AGAR</name>
<protein>
    <recommendedName>
        <fullName evidence="4">Mediator of RNA polymerase II transcription subunit 21</fullName>
    </recommendedName>
</protein>
<gene>
    <name evidence="2" type="ORF">VKT23_001580</name>
</gene>
<accession>A0ABR1K1Y0</accession>
<evidence type="ECO:0000313" key="2">
    <source>
        <dbReference type="EMBL" id="KAK7470140.1"/>
    </source>
</evidence>